<dbReference type="HOGENOM" id="CLU_007884_4_5_6"/>
<keyword evidence="2" id="KW-0784">Thiamine biosynthesis</keyword>
<protein>
    <submittedName>
        <fullName evidence="5">Glycine oxidase ThiO</fullName>
    </submittedName>
</protein>
<dbReference type="PATRIC" id="fig|765912.4.peg.2446"/>
<dbReference type="SUPFAM" id="SSF51905">
    <property type="entry name" value="FAD/NAD(P)-binding domain"/>
    <property type="match status" value="1"/>
</dbReference>
<dbReference type="NCBIfam" id="TIGR02352">
    <property type="entry name" value="thiamin_ThiO"/>
    <property type="match status" value="1"/>
</dbReference>
<dbReference type="InterPro" id="IPR006076">
    <property type="entry name" value="FAD-dep_OxRdtase"/>
</dbReference>
<sequence>MSTIIVIGGGIIGLLTARELAQAGADVTLIEMGTTGRESSWAGGGILSTLRPWRYAEPVTALVQWSQRRYPELCGELFERTGIDPEHSRDGLLIVDVPDPAPALSWGREHEMAMETLDGSAIRAAAPKLVHESECALWLPDIAHVRNPRLIKALRRANNRAVRIREHQEVVELLVSDDRVAGVRTHTGVHHAETVVVCAGAWTANLLEQLGRPPAIAPVRGEMLLFHADPGLLSRIVLAGEHYAIPRRDGRILFGSTLEQSGFAKTTTAEAKELLHEQATTLFPMLRRMPIGGHWAGLRPSSPSGIPYIGAHPGIAGLYVNAGHFRYGLTMAPASAHLITDLILGREPILPPAPYGLDAPR</sequence>
<keyword evidence="6" id="KW-1185">Reference proteome</keyword>
<evidence type="ECO:0000256" key="1">
    <source>
        <dbReference type="ARBA" id="ARBA00004948"/>
    </source>
</evidence>
<dbReference type="GO" id="GO:0009229">
    <property type="term" value="P:thiamine diphosphate biosynthetic process"/>
    <property type="evidence" value="ECO:0007669"/>
    <property type="project" value="UniProtKB-UniPathway"/>
</dbReference>
<dbReference type="GO" id="GO:0016491">
    <property type="term" value="F:oxidoreductase activity"/>
    <property type="evidence" value="ECO:0007669"/>
    <property type="project" value="UniProtKB-KW"/>
</dbReference>
<dbReference type="PANTHER" id="PTHR13847:SF289">
    <property type="entry name" value="GLYCINE OXIDASE"/>
    <property type="match status" value="1"/>
</dbReference>
<dbReference type="EMBL" id="CP003051">
    <property type="protein sequence ID" value="AGA91221.1"/>
    <property type="molecule type" value="Genomic_DNA"/>
</dbReference>
<name>L0GZ27_9GAMM</name>
<evidence type="ECO:0000313" key="5">
    <source>
        <dbReference type="EMBL" id="AGA91221.1"/>
    </source>
</evidence>
<dbReference type="UniPathway" id="UPA00060"/>
<dbReference type="GO" id="GO:0050660">
    <property type="term" value="F:flavin adenine dinucleotide binding"/>
    <property type="evidence" value="ECO:0007669"/>
    <property type="project" value="InterPro"/>
</dbReference>
<proteinExistence type="predicted"/>
<dbReference type="SUPFAM" id="SSF54373">
    <property type="entry name" value="FAD-linked reductases, C-terminal domain"/>
    <property type="match status" value="1"/>
</dbReference>
<dbReference type="STRING" id="765912.Thimo_2492"/>
<organism evidence="5 6">
    <name type="scientific">Thioflavicoccus mobilis 8321</name>
    <dbReference type="NCBI Taxonomy" id="765912"/>
    <lineage>
        <taxon>Bacteria</taxon>
        <taxon>Pseudomonadati</taxon>
        <taxon>Pseudomonadota</taxon>
        <taxon>Gammaproteobacteria</taxon>
        <taxon>Chromatiales</taxon>
        <taxon>Chromatiaceae</taxon>
        <taxon>Thioflavicoccus</taxon>
    </lineage>
</organism>
<dbReference type="KEGG" id="tmb:Thimo_2492"/>
<dbReference type="AlphaFoldDB" id="L0GZ27"/>
<dbReference type="InterPro" id="IPR036188">
    <property type="entry name" value="FAD/NAD-bd_sf"/>
</dbReference>
<gene>
    <name evidence="5" type="ORF">Thimo_2492</name>
</gene>
<keyword evidence="3" id="KW-0560">Oxidoreductase</keyword>
<evidence type="ECO:0000259" key="4">
    <source>
        <dbReference type="Pfam" id="PF01266"/>
    </source>
</evidence>
<reference evidence="5 6" key="1">
    <citation type="submission" date="2011-09" db="EMBL/GenBank/DDBJ databases">
        <title>Complete sequence of chromosome of Thioflavicoccus mobilis 8321.</title>
        <authorList>
            <consortium name="US DOE Joint Genome Institute"/>
            <person name="Lucas S."/>
            <person name="Han J."/>
            <person name="Lapidus A."/>
            <person name="Cheng J.-F."/>
            <person name="Goodwin L."/>
            <person name="Pitluck S."/>
            <person name="Peters L."/>
            <person name="Ovchinnikova G."/>
            <person name="Lu M."/>
            <person name="Detter J.C."/>
            <person name="Han C."/>
            <person name="Tapia R."/>
            <person name="Land M."/>
            <person name="Hauser L."/>
            <person name="Kyrpides N."/>
            <person name="Ivanova N."/>
            <person name="Pagani I."/>
            <person name="Vogl K."/>
            <person name="Liu Z."/>
            <person name="Imhoff J."/>
            <person name="Thiel V."/>
            <person name="Frigaard N.-U."/>
            <person name="Bryant D."/>
            <person name="Woyke T."/>
        </authorList>
    </citation>
    <scope>NUCLEOTIDE SEQUENCE [LARGE SCALE GENOMIC DNA]</scope>
    <source>
        <strain evidence="5 6">8321</strain>
    </source>
</reference>
<evidence type="ECO:0000313" key="6">
    <source>
        <dbReference type="Proteomes" id="UP000010816"/>
    </source>
</evidence>
<evidence type="ECO:0000256" key="2">
    <source>
        <dbReference type="ARBA" id="ARBA00022977"/>
    </source>
</evidence>
<dbReference type="GO" id="GO:0005737">
    <property type="term" value="C:cytoplasm"/>
    <property type="evidence" value="ECO:0007669"/>
    <property type="project" value="TreeGrafter"/>
</dbReference>
<dbReference type="Gene3D" id="3.30.9.10">
    <property type="entry name" value="D-Amino Acid Oxidase, subunit A, domain 2"/>
    <property type="match status" value="1"/>
</dbReference>
<dbReference type="PANTHER" id="PTHR13847">
    <property type="entry name" value="SARCOSINE DEHYDROGENASE-RELATED"/>
    <property type="match status" value="1"/>
</dbReference>
<comment type="pathway">
    <text evidence="1">Cofactor biosynthesis; thiamine diphosphate biosynthesis.</text>
</comment>
<feature type="domain" description="FAD dependent oxidoreductase" evidence="4">
    <location>
        <begin position="4"/>
        <end position="342"/>
    </location>
</feature>
<dbReference type="Gene3D" id="3.50.50.60">
    <property type="entry name" value="FAD/NAD(P)-binding domain"/>
    <property type="match status" value="1"/>
</dbReference>
<accession>L0GZ27</accession>
<dbReference type="Pfam" id="PF01266">
    <property type="entry name" value="DAO"/>
    <property type="match status" value="1"/>
</dbReference>
<evidence type="ECO:0000256" key="3">
    <source>
        <dbReference type="ARBA" id="ARBA00023002"/>
    </source>
</evidence>
<dbReference type="OrthoDB" id="9805337at2"/>
<dbReference type="RefSeq" id="WP_015281354.1">
    <property type="nucleotide sequence ID" value="NC_019940.1"/>
</dbReference>
<dbReference type="Proteomes" id="UP000010816">
    <property type="component" value="Chromosome"/>
</dbReference>
<dbReference type="InterPro" id="IPR012727">
    <property type="entry name" value="Gly_oxidase_ThiO"/>
</dbReference>
<dbReference type="eggNOG" id="COG0665">
    <property type="taxonomic scope" value="Bacteria"/>
</dbReference>
<dbReference type="GO" id="GO:0009228">
    <property type="term" value="P:thiamine biosynthetic process"/>
    <property type="evidence" value="ECO:0007669"/>
    <property type="project" value="UniProtKB-KW"/>
</dbReference>